<dbReference type="PRINTS" id="PR00259">
    <property type="entry name" value="TMFOUR"/>
</dbReference>
<organism evidence="8 9">
    <name type="scientific">Podarcis lilfordi</name>
    <name type="common">Lilford's wall lizard</name>
    <dbReference type="NCBI Taxonomy" id="74358"/>
    <lineage>
        <taxon>Eukaryota</taxon>
        <taxon>Metazoa</taxon>
        <taxon>Chordata</taxon>
        <taxon>Craniata</taxon>
        <taxon>Vertebrata</taxon>
        <taxon>Euteleostomi</taxon>
        <taxon>Lepidosauria</taxon>
        <taxon>Squamata</taxon>
        <taxon>Bifurcata</taxon>
        <taxon>Unidentata</taxon>
        <taxon>Episquamata</taxon>
        <taxon>Laterata</taxon>
        <taxon>Lacertibaenia</taxon>
        <taxon>Lacertidae</taxon>
        <taxon>Podarcis</taxon>
    </lineage>
</organism>
<sequence>MKSKMRRSEKLFILKYFLNILNGIFLVLGLLLVTFGLWMSLDRNRFFRLLLSTGGHSVADSVSHMLLAVGSIIVFIGLLGYLGSIRGNRCLVAVYMGLLVLVLVIQMAILGVLYTGKEMANDLWRVQMDELISNYGNKHLSAKEHQWIILNNIQHMLHCCGRYNSTDWKWNKNKDHANQVPCSCTTSNMKKWFCDALKNATYTRGCEEDIETWYEQNTWLLLSINTGLLTVEVLQFVAAGWLFRTMRKNMVLPRN</sequence>
<dbReference type="FunFam" id="1.10.1450.10:FF:000025">
    <property type="entry name" value="Tetraspanin"/>
    <property type="match status" value="1"/>
</dbReference>
<dbReference type="PANTHER" id="PTHR19282:SF527">
    <property type="entry name" value="TETRASPANIN"/>
    <property type="match status" value="1"/>
</dbReference>
<evidence type="ECO:0000313" key="9">
    <source>
        <dbReference type="Proteomes" id="UP001178461"/>
    </source>
</evidence>
<feature type="transmembrane region" description="Helical" evidence="7">
    <location>
        <begin position="90"/>
        <end position="114"/>
    </location>
</feature>
<keyword evidence="9" id="KW-1185">Reference proteome</keyword>
<dbReference type="InterPro" id="IPR018503">
    <property type="entry name" value="Tetraspanin_CS"/>
</dbReference>
<feature type="transmembrane region" description="Helical" evidence="7">
    <location>
        <begin position="61"/>
        <end position="83"/>
    </location>
</feature>
<feature type="transmembrane region" description="Helical" evidence="7">
    <location>
        <begin position="20"/>
        <end position="41"/>
    </location>
</feature>
<dbReference type="Pfam" id="PF00335">
    <property type="entry name" value="Tetraspanin"/>
    <property type="match status" value="1"/>
</dbReference>
<keyword evidence="4 7" id="KW-1133">Transmembrane helix</keyword>
<evidence type="ECO:0000313" key="8">
    <source>
        <dbReference type="EMBL" id="CAI5785682.1"/>
    </source>
</evidence>
<dbReference type="PROSITE" id="PS00421">
    <property type="entry name" value="TM4_1"/>
    <property type="match status" value="1"/>
</dbReference>
<keyword evidence="5 7" id="KW-0472">Membrane</keyword>
<accession>A0AA35KY06</accession>
<protein>
    <recommendedName>
        <fullName evidence="7">Tetraspanin</fullName>
    </recommendedName>
</protein>
<dbReference type="AlphaFoldDB" id="A0AA35KY06"/>
<gene>
    <name evidence="8" type="ORF">PODLI_1B003895</name>
</gene>
<keyword evidence="3 7" id="KW-0812">Transmembrane</keyword>
<dbReference type="PIRSF" id="PIRSF002419">
    <property type="entry name" value="Tetraspanin"/>
    <property type="match status" value="1"/>
</dbReference>
<evidence type="ECO:0000256" key="5">
    <source>
        <dbReference type="ARBA" id="ARBA00023136"/>
    </source>
</evidence>
<dbReference type="SUPFAM" id="SSF48652">
    <property type="entry name" value="Tetraspanin"/>
    <property type="match status" value="1"/>
</dbReference>
<evidence type="ECO:0000256" key="7">
    <source>
        <dbReference type="RuleBase" id="RU361218"/>
    </source>
</evidence>
<dbReference type="EMBL" id="OX395135">
    <property type="protein sequence ID" value="CAI5785682.1"/>
    <property type="molecule type" value="Genomic_DNA"/>
</dbReference>
<keyword evidence="6" id="KW-1015">Disulfide bond</keyword>
<feature type="disulfide bond" evidence="6">
    <location>
        <begin position="159"/>
        <end position="194"/>
    </location>
</feature>
<dbReference type="Proteomes" id="UP001178461">
    <property type="component" value="Chromosome 10"/>
</dbReference>
<name>A0AA35KY06_9SAUR</name>
<feature type="transmembrane region" description="Helical" evidence="7">
    <location>
        <begin position="219"/>
        <end position="243"/>
    </location>
</feature>
<reference evidence="8" key="1">
    <citation type="submission" date="2022-12" db="EMBL/GenBank/DDBJ databases">
        <authorList>
            <person name="Alioto T."/>
            <person name="Alioto T."/>
            <person name="Gomez Garrido J."/>
        </authorList>
    </citation>
    <scope>NUCLEOTIDE SEQUENCE</scope>
</reference>
<dbReference type="InterPro" id="IPR018499">
    <property type="entry name" value="Tetraspanin/Peripherin"/>
</dbReference>
<comment type="subcellular location">
    <subcellularLocation>
        <location evidence="1 7">Membrane</location>
        <topology evidence="1 7">Multi-pass membrane protein</topology>
    </subcellularLocation>
</comment>
<dbReference type="InterPro" id="IPR008952">
    <property type="entry name" value="Tetraspanin_EC2_sf"/>
</dbReference>
<proteinExistence type="inferred from homology"/>
<evidence type="ECO:0000256" key="6">
    <source>
        <dbReference type="PIRSR" id="PIRSR002419-1"/>
    </source>
</evidence>
<evidence type="ECO:0000256" key="3">
    <source>
        <dbReference type="ARBA" id="ARBA00022692"/>
    </source>
</evidence>
<dbReference type="GO" id="GO:0005886">
    <property type="term" value="C:plasma membrane"/>
    <property type="evidence" value="ECO:0007669"/>
    <property type="project" value="TreeGrafter"/>
</dbReference>
<evidence type="ECO:0000256" key="2">
    <source>
        <dbReference type="ARBA" id="ARBA00006840"/>
    </source>
</evidence>
<dbReference type="InterPro" id="IPR000301">
    <property type="entry name" value="Tetraspanin_animals"/>
</dbReference>
<evidence type="ECO:0000256" key="1">
    <source>
        <dbReference type="ARBA" id="ARBA00004141"/>
    </source>
</evidence>
<comment type="similarity">
    <text evidence="2 7">Belongs to the tetraspanin (TM4SF) family.</text>
</comment>
<feature type="disulfide bond" evidence="6">
    <location>
        <begin position="160"/>
        <end position="182"/>
    </location>
</feature>
<dbReference type="Gene3D" id="1.10.1450.10">
    <property type="entry name" value="Tetraspanin"/>
    <property type="match status" value="1"/>
</dbReference>
<evidence type="ECO:0000256" key="4">
    <source>
        <dbReference type="ARBA" id="ARBA00022989"/>
    </source>
</evidence>
<dbReference type="PANTHER" id="PTHR19282">
    <property type="entry name" value="TETRASPANIN"/>
    <property type="match status" value="1"/>
</dbReference>